<accession>A0ABW2Q8R5</accession>
<evidence type="ECO:0000313" key="2">
    <source>
        <dbReference type="EMBL" id="MFC7405621.1"/>
    </source>
</evidence>
<keyword evidence="3" id="KW-1185">Reference proteome</keyword>
<dbReference type="PANTHER" id="PTHR40260:SF2">
    <property type="entry name" value="BLR8190 PROTEIN"/>
    <property type="match status" value="1"/>
</dbReference>
<dbReference type="InterPro" id="IPR011008">
    <property type="entry name" value="Dimeric_a/b-barrel"/>
</dbReference>
<proteinExistence type="predicted"/>
<evidence type="ECO:0000313" key="3">
    <source>
        <dbReference type="Proteomes" id="UP001596455"/>
    </source>
</evidence>
<protein>
    <submittedName>
        <fullName evidence="2">EthD family reductase</fullName>
    </submittedName>
</protein>
<dbReference type="Gene3D" id="3.30.70.100">
    <property type="match status" value="1"/>
</dbReference>
<feature type="domain" description="EthD" evidence="1">
    <location>
        <begin position="10"/>
        <end position="88"/>
    </location>
</feature>
<organism evidence="2 3">
    <name type="scientific">Georgenia alba</name>
    <dbReference type="NCBI Taxonomy" id="2233858"/>
    <lineage>
        <taxon>Bacteria</taxon>
        <taxon>Bacillati</taxon>
        <taxon>Actinomycetota</taxon>
        <taxon>Actinomycetes</taxon>
        <taxon>Micrococcales</taxon>
        <taxon>Bogoriellaceae</taxon>
        <taxon>Georgenia</taxon>
    </lineage>
</organism>
<gene>
    <name evidence="2" type="ORF">ACFQQL_10925</name>
</gene>
<dbReference type="SUPFAM" id="SSF54909">
    <property type="entry name" value="Dimeric alpha+beta barrel"/>
    <property type="match status" value="1"/>
</dbReference>
<dbReference type="InterPro" id="IPR009799">
    <property type="entry name" value="EthD_dom"/>
</dbReference>
<dbReference type="Proteomes" id="UP001596455">
    <property type="component" value="Unassembled WGS sequence"/>
</dbReference>
<evidence type="ECO:0000259" key="1">
    <source>
        <dbReference type="Pfam" id="PF07110"/>
    </source>
</evidence>
<dbReference type="EMBL" id="JBHTCQ010000002">
    <property type="protein sequence ID" value="MFC7405621.1"/>
    <property type="molecule type" value="Genomic_DNA"/>
</dbReference>
<name>A0ABW2Q8R5_9MICO</name>
<reference evidence="3" key="1">
    <citation type="journal article" date="2019" name="Int. J. Syst. Evol. Microbiol.">
        <title>The Global Catalogue of Microorganisms (GCM) 10K type strain sequencing project: providing services to taxonomists for standard genome sequencing and annotation.</title>
        <authorList>
            <consortium name="The Broad Institute Genomics Platform"/>
            <consortium name="The Broad Institute Genome Sequencing Center for Infectious Disease"/>
            <person name="Wu L."/>
            <person name="Ma J."/>
        </authorList>
    </citation>
    <scope>NUCLEOTIDE SEQUENCE [LARGE SCALE GENOMIC DNA]</scope>
    <source>
        <strain evidence="3">JCM 1490</strain>
    </source>
</reference>
<dbReference type="PANTHER" id="PTHR40260">
    <property type="entry name" value="BLR8190 PROTEIN"/>
    <property type="match status" value="1"/>
</dbReference>
<sequence length="102" mass="11329">MHKVLVLYPPPADPAAFEQHYRDVHLPLVRKLPDMLAHRFTLAVRSQEEPSPYFAVFEADFPDEETYVASMASPEGQAVGADVPNYASGGVVVLHYDVETTD</sequence>
<dbReference type="Pfam" id="PF07110">
    <property type="entry name" value="EthD"/>
    <property type="match status" value="1"/>
</dbReference>
<comment type="caution">
    <text evidence="2">The sequence shown here is derived from an EMBL/GenBank/DDBJ whole genome shotgun (WGS) entry which is preliminary data.</text>
</comment>
<dbReference type="RefSeq" id="WP_382394223.1">
    <property type="nucleotide sequence ID" value="NZ_JBHTCQ010000002.1"/>
</dbReference>
<dbReference type="NCBIfam" id="TIGR02118">
    <property type="entry name" value="EthD family reductase"/>
    <property type="match status" value="1"/>
</dbReference>